<proteinExistence type="predicted"/>
<evidence type="ECO:0000313" key="2">
    <source>
        <dbReference type="Proteomes" id="UP001054837"/>
    </source>
</evidence>
<comment type="caution">
    <text evidence="1">The sequence shown here is derived from an EMBL/GenBank/DDBJ whole genome shotgun (WGS) entry which is preliminary data.</text>
</comment>
<organism evidence="1 2">
    <name type="scientific">Caerostris darwini</name>
    <dbReference type="NCBI Taxonomy" id="1538125"/>
    <lineage>
        <taxon>Eukaryota</taxon>
        <taxon>Metazoa</taxon>
        <taxon>Ecdysozoa</taxon>
        <taxon>Arthropoda</taxon>
        <taxon>Chelicerata</taxon>
        <taxon>Arachnida</taxon>
        <taxon>Araneae</taxon>
        <taxon>Araneomorphae</taxon>
        <taxon>Entelegynae</taxon>
        <taxon>Araneoidea</taxon>
        <taxon>Araneidae</taxon>
        <taxon>Caerostris</taxon>
    </lineage>
</organism>
<reference evidence="1 2" key="1">
    <citation type="submission" date="2021-06" db="EMBL/GenBank/DDBJ databases">
        <title>Caerostris darwini draft genome.</title>
        <authorList>
            <person name="Kono N."/>
            <person name="Arakawa K."/>
        </authorList>
    </citation>
    <scope>NUCLEOTIDE SEQUENCE [LARGE SCALE GENOMIC DNA]</scope>
</reference>
<protein>
    <recommendedName>
        <fullName evidence="3">Ribosomal protein S10</fullName>
    </recommendedName>
</protein>
<keyword evidence="2" id="KW-1185">Reference proteome</keyword>
<evidence type="ECO:0000313" key="1">
    <source>
        <dbReference type="EMBL" id="GIY36909.1"/>
    </source>
</evidence>
<dbReference type="EMBL" id="BPLQ01008381">
    <property type="protein sequence ID" value="GIY36909.1"/>
    <property type="molecule type" value="Genomic_DNA"/>
</dbReference>
<dbReference type="AlphaFoldDB" id="A0AAV4SV82"/>
<sequence length="181" mass="20297">MERRFRTQSEKALFLRPFRPPFANKGPPMCIERLHLARHLGLLREGASKFAFIMRRPLFTVASVSVRTGGHPSIQQGVVLNSNRGQWKKGPRSSSSKSANLEVSTDEQITTLRVKIPYCGRLLPVKARKVNFCSHNTGLRIRGWDMFALPLQCVKQLLTILYSNKGSGASDECTDVVSRSV</sequence>
<name>A0AAV4SV82_9ARAC</name>
<dbReference type="Proteomes" id="UP001054837">
    <property type="component" value="Unassembled WGS sequence"/>
</dbReference>
<evidence type="ECO:0008006" key="3">
    <source>
        <dbReference type="Google" id="ProtNLM"/>
    </source>
</evidence>
<accession>A0AAV4SV82</accession>
<gene>
    <name evidence="1" type="ORF">CDAR_618421</name>
</gene>